<accession>V5GL04</accession>
<evidence type="ECO:0000256" key="11">
    <source>
        <dbReference type="ARBA" id="ARBA00023053"/>
    </source>
</evidence>
<feature type="domain" description="SLC12A transporter C-terminal" evidence="27">
    <location>
        <begin position="443"/>
        <end position="857"/>
    </location>
</feature>
<evidence type="ECO:0000256" key="15">
    <source>
        <dbReference type="ARBA" id="ARBA00023180"/>
    </source>
</evidence>
<comment type="subcellular location">
    <subcellularLocation>
        <location evidence="1">Apical cell membrane</location>
        <topology evidence="1">Multi-pass membrane protein</topology>
    </subcellularLocation>
</comment>
<dbReference type="InterPro" id="IPR004841">
    <property type="entry name" value="AA-permease/SLC12A_dom"/>
</dbReference>
<keyword evidence="16" id="KW-0739">Sodium transport</keyword>
<keyword evidence="4" id="KW-0597">Phosphoprotein</keyword>
<feature type="transmembrane region" description="Helical" evidence="25">
    <location>
        <begin position="169"/>
        <end position="193"/>
    </location>
</feature>
<evidence type="ECO:0000256" key="10">
    <source>
        <dbReference type="ARBA" id="ARBA00022989"/>
    </source>
</evidence>
<evidence type="ECO:0000256" key="5">
    <source>
        <dbReference type="ARBA" id="ARBA00022692"/>
    </source>
</evidence>
<comment type="catalytic activity">
    <reaction evidence="18">
        <text>chloride(out) + Na(+)(out) = chloride(in) + Na(+)(in)</text>
        <dbReference type="Rhea" id="RHEA:73887"/>
        <dbReference type="ChEBI" id="CHEBI:17996"/>
        <dbReference type="ChEBI" id="CHEBI:29101"/>
    </reaction>
</comment>
<dbReference type="PANTHER" id="PTHR11827">
    <property type="entry name" value="SOLUTE CARRIER FAMILY 12, CATION COTRANSPORTERS"/>
    <property type="match status" value="1"/>
</dbReference>
<dbReference type="PROSITE" id="PS00430">
    <property type="entry name" value="TONB_DEPENDENT_REC_1"/>
    <property type="match status" value="1"/>
</dbReference>
<dbReference type="InterPro" id="IPR010916">
    <property type="entry name" value="TonB_box_CS"/>
</dbReference>
<evidence type="ECO:0000256" key="6">
    <source>
        <dbReference type="ARBA" id="ARBA00022741"/>
    </source>
</evidence>
<keyword evidence="3" id="KW-1003">Cell membrane</keyword>
<comment type="subunit">
    <text evidence="20">Homodimer; adopts a domain-swap conformation at the scissor helices connecting the transmembrane domain and C-terminal domain. Interacts with KLHL3. Interacts with IL18R1; this interaction is increased by IL18 treatment.</text>
</comment>
<dbReference type="GO" id="GO:0016324">
    <property type="term" value="C:apical plasma membrane"/>
    <property type="evidence" value="ECO:0007669"/>
    <property type="project" value="UniProtKB-SubCell"/>
</dbReference>
<comment type="function">
    <text evidence="19">Electroneutral sodium and chloride ion cotransporter, which acts as a key mediator of sodium and chloride reabsorption in kidney distal convoluted tubules. Also acts as a receptor for the pro-inflammatory cytokine IL18, thereby contributing to IL18-induced cytokine production, including IFNG, IL6, IL18 and CCL2. May act either independently of IL18R1, or in a complex with IL18R1.</text>
</comment>
<dbReference type="AlphaFoldDB" id="V5GL04"/>
<evidence type="ECO:0000256" key="9">
    <source>
        <dbReference type="ARBA" id="ARBA00022847"/>
    </source>
</evidence>
<keyword evidence="2" id="KW-0813">Transport</keyword>
<feature type="region of interest" description="Disordered" evidence="24">
    <location>
        <begin position="578"/>
        <end position="655"/>
    </location>
</feature>
<evidence type="ECO:0000256" key="3">
    <source>
        <dbReference type="ARBA" id="ARBA00022475"/>
    </source>
</evidence>
<feature type="compositionally biased region" description="Low complexity" evidence="24">
    <location>
        <begin position="579"/>
        <end position="590"/>
    </location>
</feature>
<dbReference type="GO" id="GO:0055064">
    <property type="term" value="P:chloride ion homeostasis"/>
    <property type="evidence" value="ECO:0007669"/>
    <property type="project" value="TreeGrafter"/>
</dbReference>
<keyword evidence="9" id="KW-0769">Symport</keyword>
<name>V5GL04_IXORI</name>
<dbReference type="GO" id="GO:0005524">
    <property type="term" value="F:ATP binding"/>
    <property type="evidence" value="ECO:0007669"/>
    <property type="project" value="UniProtKB-KW"/>
</dbReference>
<evidence type="ECO:0000256" key="7">
    <source>
        <dbReference type="ARBA" id="ARBA00022840"/>
    </source>
</evidence>
<evidence type="ECO:0000256" key="22">
    <source>
        <dbReference type="ARBA" id="ARBA00076232"/>
    </source>
</evidence>
<protein>
    <recommendedName>
        <fullName evidence="21">Solute carrier family 12 member 3</fullName>
    </recommendedName>
    <alternativeName>
        <fullName evidence="22">Na-Cl symporter</fullName>
    </alternativeName>
    <alternativeName>
        <fullName evidence="23">Thiazide-sensitive sodium-chloride cotransporter</fullName>
    </alternativeName>
</protein>
<feature type="domain" description="Amino acid permease/ SLC12A" evidence="26">
    <location>
        <begin position="1"/>
        <end position="434"/>
    </location>
</feature>
<dbReference type="GO" id="GO:0055075">
    <property type="term" value="P:potassium ion homeostasis"/>
    <property type="evidence" value="ECO:0007669"/>
    <property type="project" value="TreeGrafter"/>
</dbReference>
<evidence type="ECO:0000259" key="26">
    <source>
        <dbReference type="Pfam" id="PF00324"/>
    </source>
</evidence>
<keyword evidence="6" id="KW-0547">Nucleotide-binding</keyword>
<feature type="transmembrane region" description="Helical" evidence="25">
    <location>
        <begin position="240"/>
        <end position="262"/>
    </location>
</feature>
<feature type="transmembrane region" description="Helical" evidence="25">
    <location>
        <begin position="12"/>
        <end position="34"/>
    </location>
</feature>
<keyword evidence="12" id="KW-0406">Ion transport</keyword>
<feature type="transmembrane region" description="Helical" evidence="25">
    <location>
        <begin position="323"/>
        <end position="340"/>
    </location>
</feature>
<evidence type="ECO:0000256" key="21">
    <source>
        <dbReference type="ARBA" id="ARBA00073714"/>
    </source>
</evidence>
<feature type="compositionally biased region" description="Polar residues" evidence="24">
    <location>
        <begin position="591"/>
        <end position="624"/>
    </location>
</feature>
<organism evidence="28">
    <name type="scientific">Ixodes ricinus</name>
    <name type="common">Common tick</name>
    <name type="synonym">Acarus ricinus</name>
    <dbReference type="NCBI Taxonomy" id="34613"/>
    <lineage>
        <taxon>Eukaryota</taxon>
        <taxon>Metazoa</taxon>
        <taxon>Ecdysozoa</taxon>
        <taxon>Arthropoda</taxon>
        <taxon>Chelicerata</taxon>
        <taxon>Arachnida</taxon>
        <taxon>Acari</taxon>
        <taxon>Parasitiformes</taxon>
        <taxon>Ixodida</taxon>
        <taxon>Ixodoidea</taxon>
        <taxon>Ixodidae</taxon>
        <taxon>Ixodinae</taxon>
        <taxon>Ixodes</taxon>
    </lineage>
</organism>
<dbReference type="Gene3D" id="1.20.1740.10">
    <property type="entry name" value="Amino acid/polyamine transporter I"/>
    <property type="match status" value="1"/>
</dbReference>
<keyword evidence="14" id="KW-1015">Disulfide bond</keyword>
<evidence type="ECO:0000256" key="23">
    <source>
        <dbReference type="ARBA" id="ARBA00077939"/>
    </source>
</evidence>
<dbReference type="GO" id="GO:0008511">
    <property type="term" value="F:sodium:potassium:chloride symporter activity"/>
    <property type="evidence" value="ECO:0007669"/>
    <property type="project" value="TreeGrafter"/>
</dbReference>
<evidence type="ECO:0000256" key="24">
    <source>
        <dbReference type="SAM" id="MobiDB-lite"/>
    </source>
</evidence>
<feature type="transmembrane region" description="Helical" evidence="25">
    <location>
        <begin position="56"/>
        <end position="74"/>
    </location>
</feature>
<evidence type="ECO:0000256" key="20">
    <source>
        <dbReference type="ARBA" id="ARBA00063035"/>
    </source>
</evidence>
<dbReference type="InterPro" id="IPR018491">
    <property type="entry name" value="SLC12_C"/>
</dbReference>
<keyword evidence="15" id="KW-0325">Glycoprotein</keyword>
<evidence type="ECO:0000256" key="19">
    <source>
        <dbReference type="ARBA" id="ARBA00056815"/>
    </source>
</evidence>
<evidence type="ECO:0000256" key="17">
    <source>
        <dbReference type="ARBA" id="ARBA00023214"/>
    </source>
</evidence>
<keyword evidence="11" id="KW-0915">Sodium</keyword>
<sequence>MISRSLGPEFGGAIGLIFSLANAVAVAMYVVGFAETVQSVLTRKETLIVDGSMNDIRIISCATVIVLLCIALIGTEWESKAQIVLLIILLTAMVDFVVGSFFQPTEVQLAQGYTSWSLKVTMENFKPDFREGETFFSVFSIFFPAATGILAGANISGDLKDPQKAIPRGTLLAILITTISYVGFAVIAGSTVLRDATGEVLNGTSPESLVLSFANCTATDTGKCPYGLMNNHQVMEMVSAYGPLVIAGVFAATLSSALASLVSAPKVFQALCNDKLFPYIHWFGQGFGKNNEPRRGYVLAFVISLACCAIGELNAIAPIISNFFLAAYCLINFSCFHASFTRMPGFRPAFRYYNLWASLLGAVLCLSVMFITNWPTALGTFAIVLGLYIFIYNRKPDVNWGSSTQAQTYLDALNSVVKLNNVRDHIKNYRPQILVLTGNPSDRLPLVDFAYLLTKKLSLMVCGDIRKPPMSYRSRNLLTTKAYRCFEERKVKAFYSLIEEPSFSRGVLSLIQLVGVGKLRPNVVLMGYKANWQTCPREELQEYFDAIHQAFDSHMSLGIMRLAEGLDHSKYTVVEEDAPAPTAPNNAGTNQLSADTKGSVNNDASSTETLARNASNSQLSQAGSSCDDDESTPPQTPSQTPTLERGNRDSGLGSYRKTTDTVAVTAEPEAPVAGPISTTVTFRRNVTTSPTVLQRWTRRTSSQALELARAVPKNVLLSVNQFQRKQKKGTVDVWWLYDDGGLTMLIPYLLSTRSQFSGCKLRVFALANKKYELDQEQRNMAALLSKFRIEYSDVTVIPDIVKSPKESTKAEFNRILKPWRRSSQDVDAKDLTTPFVSDSEVLAVKEKTYRNLRLHELTSGATPQMLHWLS</sequence>
<evidence type="ECO:0000256" key="4">
    <source>
        <dbReference type="ARBA" id="ARBA00022553"/>
    </source>
</evidence>
<evidence type="ECO:0000256" key="13">
    <source>
        <dbReference type="ARBA" id="ARBA00023136"/>
    </source>
</evidence>
<evidence type="ECO:0000256" key="2">
    <source>
        <dbReference type="ARBA" id="ARBA00022448"/>
    </source>
</evidence>
<keyword evidence="13 25" id="KW-0472">Membrane</keyword>
<dbReference type="PANTHER" id="PTHR11827:SF103">
    <property type="entry name" value="SODIUM CHLORIDE COTRANSPORTER 69, ISOFORM E"/>
    <property type="match status" value="1"/>
</dbReference>
<dbReference type="FunFam" id="1.20.1740.10:FF:000018">
    <property type="entry name" value="solute carrier family 12 member 3 isoform X2"/>
    <property type="match status" value="1"/>
</dbReference>
<dbReference type="EMBL" id="GANP01013493">
    <property type="protein sequence ID" value="JAB70975.1"/>
    <property type="molecule type" value="mRNA"/>
</dbReference>
<evidence type="ECO:0000256" key="1">
    <source>
        <dbReference type="ARBA" id="ARBA00004424"/>
    </source>
</evidence>
<reference evidence="28" key="1">
    <citation type="journal article" date="2015" name="Sci. Rep.">
        <title>Tissue- and time-dependent transcription in Ixodes ricinus salivary glands and midguts when blood feeding on the vertebrate host.</title>
        <authorList>
            <person name="Kotsyfakis M."/>
            <person name="Schwarz A."/>
            <person name="Erhart J."/>
            <person name="Ribeiro J.M."/>
        </authorList>
    </citation>
    <scope>NUCLEOTIDE SEQUENCE</scope>
    <source>
        <tissue evidence="28">Salivary gland and midgut</tissue>
    </source>
</reference>
<keyword evidence="5 25" id="KW-0812">Transmembrane</keyword>
<evidence type="ECO:0000256" key="16">
    <source>
        <dbReference type="ARBA" id="ARBA00023201"/>
    </source>
</evidence>
<dbReference type="Pfam" id="PF03522">
    <property type="entry name" value="SLC12"/>
    <property type="match status" value="1"/>
</dbReference>
<feature type="transmembrane region" description="Helical" evidence="25">
    <location>
        <begin position="352"/>
        <end position="371"/>
    </location>
</feature>
<dbReference type="GO" id="GO:0055078">
    <property type="term" value="P:sodium ion homeostasis"/>
    <property type="evidence" value="ECO:0007669"/>
    <property type="project" value="TreeGrafter"/>
</dbReference>
<evidence type="ECO:0000256" key="8">
    <source>
        <dbReference type="ARBA" id="ARBA00022843"/>
    </source>
</evidence>
<proteinExistence type="evidence at transcript level"/>
<feature type="transmembrane region" description="Helical" evidence="25">
    <location>
        <begin position="135"/>
        <end position="157"/>
    </location>
</feature>
<keyword evidence="7" id="KW-0067">ATP-binding</keyword>
<evidence type="ECO:0000256" key="18">
    <source>
        <dbReference type="ARBA" id="ARBA00050884"/>
    </source>
</evidence>
<dbReference type="Pfam" id="PF00324">
    <property type="entry name" value="AA_permease"/>
    <property type="match status" value="1"/>
</dbReference>
<dbReference type="InterPro" id="IPR004842">
    <property type="entry name" value="SLC12A_fam"/>
</dbReference>
<evidence type="ECO:0000313" key="28">
    <source>
        <dbReference type="EMBL" id="JAB70975.1"/>
    </source>
</evidence>
<feature type="transmembrane region" description="Helical" evidence="25">
    <location>
        <begin position="83"/>
        <end position="102"/>
    </location>
</feature>
<evidence type="ECO:0000256" key="12">
    <source>
        <dbReference type="ARBA" id="ARBA00023065"/>
    </source>
</evidence>
<evidence type="ECO:0000259" key="27">
    <source>
        <dbReference type="Pfam" id="PF03522"/>
    </source>
</evidence>
<keyword evidence="8" id="KW-0832">Ubl conjugation</keyword>
<keyword evidence="17" id="KW-0868">Chloride</keyword>
<evidence type="ECO:0000256" key="25">
    <source>
        <dbReference type="SAM" id="Phobius"/>
    </source>
</evidence>
<evidence type="ECO:0000256" key="14">
    <source>
        <dbReference type="ARBA" id="ARBA00023157"/>
    </source>
</evidence>
<dbReference type="GO" id="GO:0006884">
    <property type="term" value="P:cell volume homeostasis"/>
    <property type="evidence" value="ECO:0007669"/>
    <property type="project" value="TreeGrafter"/>
</dbReference>
<feature type="transmembrane region" description="Helical" evidence="25">
    <location>
        <begin position="297"/>
        <end position="317"/>
    </location>
</feature>
<dbReference type="GO" id="GO:1990573">
    <property type="term" value="P:potassium ion import across plasma membrane"/>
    <property type="evidence" value="ECO:0007669"/>
    <property type="project" value="TreeGrafter"/>
</dbReference>
<keyword evidence="10 25" id="KW-1133">Transmembrane helix</keyword>